<proteinExistence type="predicted"/>
<evidence type="ECO:0000313" key="1">
    <source>
        <dbReference type="EMBL" id="JAD26429.1"/>
    </source>
</evidence>
<accession>A0A0A8YIW6</accession>
<organism evidence="1">
    <name type="scientific">Arundo donax</name>
    <name type="common">Giant reed</name>
    <name type="synonym">Donax arundinaceus</name>
    <dbReference type="NCBI Taxonomy" id="35708"/>
    <lineage>
        <taxon>Eukaryota</taxon>
        <taxon>Viridiplantae</taxon>
        <taxon>Streptophyta</taxon>
        <taxon>Embryophyta</taxon>
        <taxon>Tracheophyta</taxon>
        <taxon>Spermatophyta</taxon>
        <taxon>Magnoliopsida</taxon>
        <taxon>Liliopsida</taxon>
        <taxon>Poales</taxon>
        <taxon>Poaceae</taxon>
        <taxon>PACMAD clade</taxon>
        <taxon>Arundinoideae</taxon>
        <taxon>Arundineae</taxon>
        <taxon>Arundo</taxon>
    </lineage>
</organism>
<reference evidence="1" key="1">
    <citation type="submission" date="2014-09" db="EMBL/GenBank/DDBJ databases">
        <authorList>
            <person name="Magalhaes I.L.F."/>
            <person name="Oliveira U."/>
            <person name="Santos F.R."/>
            <person name="Vidigal T.H.D.A."/>
            <person name="Brescovit A.D."/>
            <person name="Santos A.J."/>
        </authorList>
    </citation>
    <scope>NUCLEOTIDE SEQUENCE</scope>
    <source>
        <tissue evidence="1">Shoot tissue taken approximately 20 cm above the soil surface</tissue>
    </source>
</reference>
<protein>
    <submittedName>
        <fullName evidence="1">Uncharacterized protein</fullName>
    </submittedName>
</protein>
<dbReference type="AlphaFoldDB" id="A0A0A8YIW6"/>
<reference evidence="1" key="2">
    <citation type="journal article" date="2015" name="Data Brief">
        <title>Shoot transcriptome of the giant reed, Arundo donax.</title>
        <authorList>
            <person name="Barrero R.A."/>
            <person name="Guerrero F.D."/>
            <person name="Moolhuijzen P."/>
            <person name="Goolsby J.A."/>
            <person name="Tidwell J."/>
            <person name="Bellgard S.E."/>
            <person name="Bellgard M.I."/>
        </authorList>
    </citation>
    <scope>NUCLEOTIDE SEQUENCE</scope>
    <source>
        <tissue evidence="1">Shoot tissue taken approximately 20 cm above the soil surface</tissue>
    </source>
</reference>
<dbReference type="EMBL" id="GBRH01271466">
    <property type="protein sequence ID" value="JAD26429.1"/>
    <property type="molecule type" value="Transcribed_RNA"/>
</dbReference>
<sequence>MIIPCALDSPKNLSLQRDHIVRHPLLKAVITFSPEPNVECEFHHGYHTELPILGLPCHVEVALPCPSSAPADRCRRIAAWRCPAPPYRSLSRVMSIASHSPVCPQEASTCCPTAVPAPAPAPTRGEFATP</sequence>
<name>A0A0A8YIW6_ARUDO</name>